<proteinExistence type="predicted"/>
<reference evidence="1 2" key="1">
    <citation type="journal article" date="2019" name="Genome Biol. Evol.">
        <title>Insights into the evolution of the New World diploid cottons (Gossypium, subgenus Houzingenia) based on genome sequencing.</title>
        <authorList>
            <person name="Grover C.E."/>
            <person name="Arick M.A. 2nd"/>
            <person name="Thrash A."/>
            <person name="Conover J.L."/>
            <person name="Sanders W.S."/>
            <person name="Peterson D.G."/>
            <person name="Frelichowski J.E."/>
            <person name="Scheffler J.A."/>
            <person name="Scheffler B.E."/>
            <person name="Wendel J.F."/>
        </authorList>
    </citation>
    <scope>NUCLEOTIDE SEQUENCE [LARGE SCALE GENOMIC DNA]</scope>
    <source>
        <strain evidence="1">27</strain>
        <tissue evidence="1">Leaf</tissue>
    </source>
</reference>
<accession>A0A7J8RBJ2</accession>
<dbReference type="EMBL" id="JABFAC010000004">
    <property type="protein sequence ID" value="MBA0610973.1"/>
    <property type="molecule type" value="Genomic_DNA"/>
</dbReference>
<evidence type="ECO:0000313" key="2">
    <source>
        <dbReference type="Proteomes" id="UP000593561"/>
    </source>
</evidence>
<dbReference type="Proteomes" id="UP000593561">
    <property type="component" value="Unassembled WGS sequence"/>
</dbReference>
<keyword evidence="2" id="KW-1185">Reference proteome</keyword>
<organism evidence="1 2">
    <name type="scientific">Gossypium davidsonii</name>
    <name type="common">Davidson's cotton</name>
    <name type="synonym">Gossypium klotzschianum subsp. davidsonii</name>
    <dbReference type="NCBI Taxonomy" id="34287"/>
    <lineage>
        <taxon>Eukaryota</taxon>
        <taxon>Viridiplantae</taxon>
        <taxon>Streptophyta</taxon>
        <taxon>Embryophyta</taxon>
        <taxon>Tracheophyta</taxon>
        <taxon>Spermatophyta</taxon>
        <taxon>Magnoliopsida</taxon>
        <taxon>eudicotyledons</taxon>
        <taxon>Gunneridae</taxon>
        <taxon>Pentapetalae</taxon>
        <taxon>rosids</taxon>
        <taxon>malvids</taxon>
        <taxon>Malvales</taxon>
        <taxon>Malvaceae</taxon>
        <taxon>Malvoideae</taxon>
        <taxon>Gossypium</taxon>
    </lineage>
</organism>
<protein>
    <submittedName>
        <fullName evidence="1">Uncharacterized protein</fullName>
    </submittedName>
</protein>
<gene>
    <name evidence="1" type="ORF">Godav_011694</name>
</gene>
<dbReference type="AlphaFoldDB" id="A0A7J8RBJ2"/>
<evidence type="ECO:0000313" key="1">
    <source>
        <dbReference type="EMBL" id="MBA0610973.1"/>
    </source>
</evidence>
<comment type="caution">
    <text evidence="1">The sequence shown here is derived from an EMBL/GenBank/DDBJ whole genome shotgun (WGS) entry which is preliminary data.</text>
</comment>
<feature type="non-terminal residue" evidence="1">
    <location>
        <position position="59"/>
    </location>
</feature>
<sequence length="59" mass="6971">MKDYLGPYRGQQYHLPDFRRGRPISAFIKYENVNRAYENVIDSEDVHDGEVMMMMMGVV</sequence>
<name>A0A7J8RBJ2_GOSDV</name>